<dbReference type="AlphaFoldDB" id="A0A917QKT5"/>
<name>A0A917QKT5_9HYPH</name>
<dbReference type="GO" id="GO:0009236">
    <property type="term" value="P:cobalamin biosynthetic process"/>
    <property type="evidence" value="ECO:0007669"/>
    <property type="project" value="InterPro"/>
</dbReference>
<dbReference type="Pfam" id="PF01890">
    <property type="entry name" value="CbiG_C"/>
    <property type="match status" value="1"/>
</dbReference>
<dbReference type="InterPro" id="IPR036518">
    <property type="entry name" value="CobE/GbiG_C_sf"/>
</dbReference>
<keyword evidence="2" id="KW-0808">Transferase</keyword>
<dbReference type="GO" id="GO:0032259">
    <property type="term" value="P:methylation"/>
    <property type="evidence" value="ECO:0007669"/>
    <property type="project" value="UniProtKB-KW"/>
</dbReference>
<evidence type="ECO:0000313" key="2">
    <source>
        <dbReference type="EMBL" id="GGK55401.1"/>
    </source>
</evidence>
<dbReference type="RefSeq" id="WP_188915781.1">
    <property type="nucleotide sequence ID" value="NZ_BMMF01000023.1"/>
</dbReference>
<dbReference type="InterPro" id="IPR052553">
    <property type="entry name" value="CbiG_hydrolase"/>
</dbReference>
<proteinExistence type="predicted"/>
<protein>
    <submittedName>
        <fullName evidence="2">Precorrin methylase</fullName>
    </submittedName>
</protein>
<feature type="domain" description="CobE/GbiG C-terminal" evidence="1">
    <location>
        <begin position="2"/>
        <end position="119"/>
    </location>
</feature>
<dbReference type="Gene3D" id="3.30.420.180">
    <property type="entry name" value="CobE/GbiG C-terminal domain"/>
    <property type="match status" value="1"/>
</dbReference>
<dbReference type="PANTHER" id="PTHR37477:SF1">
    <property type="entry name" value="COBALT-PRECORRIN-5A HYDROLASE"/>
    <property type="match status" value="1"/>
</dbReference>
<organism evidence="2 3">
    <name type="scientific">Salinarimonas ramus</name>
    <dbReference type="NCBI Taxonomy" id="690164"/>
    <lineage>
        <taxon>Bacteria</taxon>
        <taxon>Pseudomonadati</taxon>
        <taxon>Pseudomonadota</taxon>
        <taxon>Alphaproteobacteria</taxon>
        <taxon>Hyphomicrobiales</taxon>
        <taxon>Salinarimonadaceae</taxon>
        <taxon>Salinarimonas</taxon>
    </lineage>
</organism>
<reference evidence="2 3" key="1">
    <citation type="journal article" date="2014" name="Int. J. Syst. Evol. Microbiol.">
        <title>Complete genome sequence of Corynebacterium casei LMG S-19264T (=DSM 44701T), isolated from a smear-ripened cheese.</title>
        <authorList>
            <consortium name="US DOE Joint Genome Institute (JGI-PGF)"/>
            <person name="Walter F."/>
            <person name="Albersmeier A."/>
            <person name="Kalinowski J."/>
            <person name="Ruckert C."/>
        </authorList>
    </citation>
    <scope>NUCLEOTIDE SEQUENCE [LARGE SCALE GENOMIC DNA]</scope>
    <source>
        <strain evidence="2 3">CGMCC 1.9161</strain>
    </source>
</reference>
<dbReference type="InterPro" id="IPR002750">
    <property type="entry name" value="CobE/GbiG_C"/>
</dbReference>
<dbReference type="EMBL" id="BMMF01000023">
    <property type="protein sequence ID" value="GGK55401.1"/>
    <property type="molecule type" value="Genomic_DNA"/>
</dbReference>
<accession>A0A917QKT5</accession>
<keyword evidence="2" id="KW-0489">Methyltransferase</keyword>
<dbReference type="Proteomes" id="UP000600449">
    <property type="component" value="Unassembled WGS sequence"/>
</dbReference>
<comment type="caution">
    <text evidence="2">The sequence shown here is derived from an EMBL/GenBank/DDBJ whole genome shotgun (WGS) entry which is preliminary data.</text>
</comment>
<keyword evidence="3" id="KW-1185">Reference proteome</keyword>
<gene>
    <name evidence="2" type="primary">cobE</name>
    <name evidence="2" type="ORF">GCM10011322_47560</name>
</gene>
<evidence type="ECO:0000259" key="1">
    <source>
        <dbReference type="Pfam" id="PF01890"/>
    </source>
</evidence>
<sequence>MIVAGIGFASSATTEEIVDIVREALARTQTRAARLATVETRAALPAFAEAAARLGLPMEAVPPEILRTASGGVVSCSTRAQAAHDVGSVAEAAALAAAGEGATLVLARITGARVTCALARSAVHAEEAPR</sequence>
<evidence type="ECO:0000313" key="3">
    <source>
        <dbReference type="Proteomes" id="UP000600449"/>
    </source>
</evidence>
<dbReference type="GO" id="GO:0008168">
    <property type="term" value="F:methyltransferase activity"/>
    <property type="evidence" value="ECO:0007669"/>
    <property type="project" value="UniProtKB-KW"/>
</dbReference>
<dbReference type="SUPFAM" id="SSF159664">
    <property type="entry name" value="CobE/GbiG C-terminal domain-like"/>
    <property type="match status" value="1"/>
</dbReference>
<dbReference type="PANTHER" id="PTHR37477">
    <property type="entry name" value="COBALT-PRECORRIN-5A HYDROLASE"/>
    <property type="match status" value="1"/>
</dbReference>